<dbReference type="InterPro" id="IPR001874">
    <property type="entry name" value="DHquinase_II"/>
</dbReference>
<keyword evidence="7" id="KW-0028">Amino-acid biosynthesis</keyword>
<dbReference type="InterPro" id="IPR018509">
    <property type="entry name" value="DHquinase_II_CS"/>
</dbReference>
<dbReference type="PIRSF" id="PIRSF001399">
    <property type="entry name" value="DHquinase_II"/>
    <property type="match status" value="1"/>
</dbReference>
<feature type="active site" description="Proton acceptor" evidence="7 8">
    <location>
        <position position="23"/>
    </location>
</feature>
<dbReference type="NCBIfam" id="NF003806">
    <property type="entry name" value="PRK05395.1-3"/>
    <property type="match status" value="1"/>
</dbReference>
<dbReference type="GO" id="GO:0008652">
    <property type="term" value="P:amino acid biosynthetic process"/>
    <property type="evidence" value="ECO:0007669"/>
    <property type="project" value="UniProtKB-KW"/>
</dbReference>
<feature type="active site" description="Proton donor" evidence="7 8">
    <location>
        <position position="101"/>
    </location>
</feature>
<proteinExistence type="inferred from homology"/>
<dbReference type="NCBIfam" id="NF003805">
    <property type="entry name" value="PRK05395.1-2"/>
    <property type="match status" value="1"/>
</dbReference>
<dbReference type="Proteomes" id="UP000050331">
    <property type="component" value="Chromosome"/>
</dbReference>
<organism evidence="11 12">
    <name type="scientific">Lentibacillus amyloliquefaciens</name>
    <dbReference type="NCBI Taxonomy" id="1472767"/>
    <lineage>
        <taxon>Bacteria</taxon>
        <taxon>Bacillati</taxon>
        <taxon>Bacillota</taxon>
        <taxon>Bacilli</taxon>
        <taxon>Bacillales</taxon>
        <taxon>Bacillaceae</taxon>
        <taxon>Lentibacillus</taxon>
    </lineage>
</organism>
<dbReference type="NCBIfam" id="TIGR01088">
    <property type="entry name" value="aroQ"/>
    <property type="match status" value="1"/>
</dbReference>
<dbReference type="GO" id="GO:0009073">
    <property type="term" value="P:aromatic amino acid family biosynthetic process"/>
    <property type="evidence" value="ECO:0007669"/>
    <property type="project" value="UniProtKB-KW"/>
</dbReference>
<evidence type="ECO:0000256" key="8">
    <source>
        <dbReference type="PIRSR" id="PIRSR001399-1"/>
    </source>
</evidence>
<protein>
    <recommendedName>
        <fullName evidence="5 7">3-dehydroquinate dehydratase</fullName>
        <shortName evidence="7">3-dehydroquinase</shortName>
        <ecNumber evidence="5 7">4.2.1.10</ecNumber>
    </recommendedName>
    <alternativeName>
        <fullName evidence="7">Type II DHQase</fullName>
    </alternativeName>
</protein>
<dbReference type="HAMAP" id="MF_00169">
    <property type="entry name" value="AroQ"/>
    <property type="match status" value="1"/>
</dbReference>
<keyword evidence="6 7" id="KW-0456">Lyase</keyword>
<accession>A0A0U4G5V5</accession>
<feature type="binding site" evidence="7 9">
    <location>
        <begin position="102"/>
        <end position="103"/>
    </location>
    <ligand>
        <name>substrate</name>
    </ligand>
</feature>
<evidence type="ECO:0000256" key="10">
    <source>
        <dbReference type="PIRSR" id="PIRSR001399-3"/>
    </source>
</evidence>
<evidence type="ECO:0000256" key="7">
    <source>
        <dbReference type="HAMAP-Rule" id="MF_00169"/>
    </source>
</evidence>
<evidence type="ECO:0000256" key="6">
    <source>
        <dbReference type="ARBA" id="ARBA00023239"/>
    </source>
</evidence>
<gene>
    <name evidence="7" type="primary">aroQ</name>
    <name evidence="11" type="ORF">AOX59_05210</name>
</gene>
<dbReference type="Pfam" id="PF01220">
    <property type="entry name" value="DHquinase_II"/>
    <property type="match status" value="1"/>
</dbReference>
<dbReference type="OrthoDB" id="9790793at2"/>
<dbReference type="STRING" id="1472767.AOX59_05210"/>
<evidence type="ECO:0000256" key="3">
    <source>
        <dbReference type="ARBA" id="ARBA00011037"/>
    </source>
</evidence>
<dbReference type="GO" id="GO:0009423">
    <property type="term" value="P:chorismate biosynthetic process"/>
    <property type="evidence" value="ECO:0007669"/>
    <property type="project" value="UniProtKB-UniRule"/>
</dbReference>
<feature type="binding site" evidence="7 9">
    <location>
        <position position="75"/>
    </location>
    <ligand>
        <name>substrate</name>
    </ligand>
</feature>
<comment type="catalytic activity">
    <reaction evidence="1 7">
        <text>3-dehydroquinate = 3-dehydroshikimate + H2O</text>
        <dbReference type="Rhea" id="RHEA:21096"/>
        <dbReference type="ChEBI" id="CHEBI:15377"/>
        <dbReference type="ChEBI" id="CHEBI:16630"/>
        <dbReference type="ChEBI" id="CHEBI:32364"/>
        <dbReference type="EC" id="4.2.1.10"/>
    </reaction>
</comment>
<keyword evidence="12" id="KW-1185">Reference proteome</keyword>
<evidence type="ECO:0000256" key="5">
    <source>
        <dbReference type="ARBA" id="ARBA00012060"/>
    </source>
</evidence>
<name>A0A0U4G5V5_9BACI</name>
<dbReference type="PANTHER" id="PTHR21272">
    <property type="entry name" value="CATABOLIC 3-DEHYDROQUINASE"/>
    <property type="match status" value="1"/>
</dbReference>
<evidence type="ECO:0000256" key="2">
    <source>
        <dbReference type="ARBA" id="ARBA00004902"/>
    </source>
</evidence>
<dbReference type="PROSITE" id="PS01029">
    <property type="entry name" value="DEHYDROQUINASE_II"/>
    <property type="match status" value="1"/>
</dbReference>
<comment type="pathway">
    <text evidence="2 7">Metabolic intermediate biosynthesis; chorismate biosynthesis; chorismate from D-erythrose 4-phosphate and phosphoenolpyruvate: step 3/7.</text>
</comment>
<evidence type="ECO:0000256" key="1">
    <source>
        <dbReference type="ARBA" id="ARBA00001864"/>
    </source>
</evidence>
<dbReference type="InterPro" id="IPR036441">
    <property type="entry name" value="DHquinase_II_sf"/>
</dbReference>
<comment type="function">
    <text evidence="7">Catalyzes a trans-dehydration via an enolate intermediate.</text>
</comment>
<comment type="similarity">
    <text evidence="3 7">Belongs to the type-II 3-dehydroquinase family.</text>
</comment>
<dbReference type="GO" id="GO:0019631">
    <property type="term" value="P:quinate catabolic process"/>
    <property type="evidence" value="ECO:0007669"/>
    <property type="project" value="TreeGrafter"/>
</dbReference>
<dbReference type="CDD" id="cd00466">
    <property type="entry name" value="DHQase_II"/>
    <property type="match status" value="1"/>
</dbReference>
<evidence type="ECO:0000256" key="4">
    <source>
        <dbReference type="ARBA" id="ARBA00011193"/>
    </source>
</evidence>
<dbReference type="UniPathway" id="UPA00053">
    <property type="reaction ID" value="UER00086"/>
</dbReference>
<comment type="subunit">
    <text evidence="4 7">Homododecamer.</text>
</comment>
<dbReference type="RefSeq" id="WP_068442835.1">
    <property type="nucleotide sequence ID" value="NZ_CP013862.1"/>
</dbReference>
<evidence type="ECO:0000256" key="9">
    <source>
        <dbReference type="PIRSR" id="PIRSR001399-2"/>
    </source>
</evidence>
<dbReference type="AlphaFoldDB" id="A0A0U4G5V5"/>
<feature type="binding site" evidence="7 9">
    <location>
        <position position="88"/>
    </location>
    <ligand>
        <name>substrate</name>
    </ligand>
</feature>
<dbReference type="SUPFAM" id="SSF52304">
    <property type="entry name" value="Type II 3-dehydroquinate dehydratase"/>
    <property type="match status" value="1"/>
</dbReference>
<sequence length="144" mass="16022">MSRFLLLNGPNINLLGKREKDVYGDFTLQSIEKELTDLVESGGGELDCFQSNHEGALVDSLHRANELSYDGIIFNPAAYTHTSIALRDAIAAINVPVIEVHISNIHQREDFRHQSMLAAVCHGQIVGFGRKSYRLALQAFLEDI</sequence>
<dbReference type="EC" id="4.2.1.10" evidence="5 7"/>
<feature type="binding site" evidence="7 9">
    <location>
        <position position="112"/>
    </location>
    <ligand>
        <name>substrate</name>
    </ligand>
</feature>
<dbReference type="NCBIfam" id="NF003807">
    <property type="entry name" value="PRK05395.1-4"/>
    <property type="match status" value="1"/>
</dbReference>
<feature type="binding site" evidence="7 9">
    <location>
        <position position="81"/>
    </location>
    <ligand>
        <name>substrate</name>
    </ligand>
</feature>
<evidence type="ECO:0000313" key="12">
    <source>
        <dbReference type="Proteomes" id="UP000050331"/>
    </source>
</evidence>
<dbReference type="EMBL" id="CP013862">
    <property type="protein sequence ID" value="ALX48058.1"/>
    <property type="molecule type" value="Genomic_DNA"/>
</dbReference>
<keyword evidence="7" id="KW-0057">Aromatic amino acid biosynthesis</keyword>
<dbReference type="KEGG" id="lao:AOX59_05210"/>
<feature type="site" description="Transition state stabilizer" evidence="7 10">
    <location>
        <position position="18"/>
    </location>
</feature>
<dbReference type="GO" id="GO:0003855">
    <property type="term" value="F:3-dehydroquinate dehydratase activity"/>
    <property type="evidence" value="ECO:0007669"/>
    <property type="project" value="UniProtKB-UniRule"/>
</dbReference>
<dbReference type="PANTHER" id="PTHR21272:SF3">
    <property type="entry name" value="CATABOLIC 3-DEHYDROQUINASE"/>
    <property type="match status" value="1"/>
</dbReference>
<evidence type="ECO:0000313" key="11">
    <source>
        <dbReference type="EMBL" id="ALX48058.1"/>
    </source>
</evidence>
<dbReference type="Gene3D" id="3.40.50.9100">
    <property type="entry name" value="Dehydroquinase, class II"/>
    <property type="match status" value="1"/>
</dbReference>
<reference evidence="11 12" key="1">
    <citation type="submission" date="2016-01" db="EMBL/GenBank/DDBJ databases">
        <title>Complete genome sequence of strain Lentibacillus amyloliquefaciens LAM0015T isolated from saline sediment.</title>
        <authorList>
            <person name="Wang J.-L."/>
            <person name="He M.-X."/>
        </authorList>
    </citation>
    <scope>NUCLEOTIDE SEQUENCE [LARGE SCALE GENOMIC DNA]</scope>
    <source>
        <strain evidence="11 12">LAM0015</strain>
    </source>
</reference>